<name>A0A9W8ZGI4_9PLEO</name>
<reference evidence="2" key="1">
    <citation type="submission" date="2022-10" db="EMBL/GenBank/DDBJ databases">
        <title>Tapping the CABI collections for fungal endophytes: first genome assemblies for Collariella, Neodidymelliopsis, Ascochyta clinopodiicola, Didymella pomorum, Didymosphaeria variabile, Neocosmospora piperis and Neocucurbitaria cava.</title>
        <authorList>
            <person name="Hill R."/>
        </authorList>
    </citation>
    <scope>NUCLEOTIDE SEQUENCE</scope>
    <source>
        <strain evidence="2">IMI 355091</strain>
    </source>
</reference>
<dbReference type="Proteomes" id="UP001140510">
    <property type="component" value="Unassembled WGS sequence"/>
</dbReference>
<protein>
    <submittedName>
        <fullName evidence="2">Uncharacterized protein</fullName>
    </submittedName>
</protein>
<sequence>MSLSAGKRAAPDSSSIAGAKRPRTAASRTPEISKIDVPFEVTVKMSEDFSVYPDKLLETVQDHHESLIKLIMNKFETALKELIVKAPAGKRFIEFEIPGMANPGFAEQQSVTPGWMSWGFDQYGCLSLRLTTIVGGRQKNESIYVERKSIEVPRIGEEDKFEIVESPGPAFL</sequence>
<evidence type="ECO:0000313" key="3">
    <source>
        <dbReference type="Proteomes" id="UP001140510"/>
    </source>
</evidence>
<dbReference type="AlphaFoldDB" id="A0A9W8ZGI4"/>
<proteinExistence type="predicted"/>
<comment type="caution">
    <text evidence="2">The sequence shown here is derived from an EMBL/GenBank/DDBJ whole genome shotgun (WGS) entry which is preliminary data.</text>
</comment>
<evidence type="ECO:0000313" key="2">
    <source>
        <dbReference type="EMBL" id="KAJ4408120.1"/>
    </source>
</evidence>
<dbReference type="EMBL" id="JAPEVA010000017">
    <property type="protein sequence ID" value="KAJ4408120.1"/>
    <property type="molecule type" value="Genomic_DNA"/>
</dbReference>
<feature type="region of interest" description="Disordered" evidence="1">
    <location>
        <begin position="1"/>
        <end position="29"/>
    </location>
</feature>
<accession>A0A9W8ZGI4</accession>
<gene>
    <name evidence="2" type="ORF">N0V91_003468</name>
</gene>
<evidence type="ECO:0000256" key="1">
    <source>
        <dbReference type="SAM" id="MobiDB-lite"/>
    </source>
</evidence>
<dbReference type="OrthoDB" id="3771551at2759"/>
<organism evidence="2 3">
    <name type="scientific">Didymella pomorum</name>
    <dbReference type="NCBI Taxonomy" id="749634"/>
    <lineage>
        <taxon>Eukaryota</taxon>
        <taxon>Fungi</taxon>
        <taxon>Dikarya</taxon>
        <taxon>Ascomycota</taxon>
        <taxon>Pezizomycotina</taxon>
        <taxon>Dothideomycetes</taxon>
        <taxon>Pleosporomycetidae</taxon>
        <taxon>Pleosporales</taxon>
        <taxon>Pleosporineae</taxon>
        <taxon>Didymellaceae</taxon>
        <taxon>Didymella</taxon>
    </lineage>
</organism>
<keyword evidence="3" id="KW-1185">Reference proteome</keyword>